<dbReference type="FunFam" id="3.40.50.300:FF:000098">
    <property type="entry name" value="Probable GTP-binding protein EngB"/>
    <property type="match status" value="1"/>
</dbReference>
<proteinExistence type="inferred from homology"/>
<evidence type="ECO:0000313" key="13">
    <source>
        <dbReference type="Proteomes" id="UP000557872"/>
    </source>
</evidence>
<evidence type="ECO:0000256" key="10">
    <source>
        <dbReference type="HAMAP-Rule" id="MF_00321"/>
    </source>
</evidence>
<evidence type="ECO:0000256" key="2">
    <source>
        <dbReference type="ARBA" id="ARBA00009638"/>
    </source>
</evidence>
<dbReference type="RefSeq" id="WP_178931203.1">
    <property type="nucleotide sequence ID" value="NZ_JACBAZ010000001.1"/>
</dbReference>
<evidence type="ECO:0000256" key="5">
    <source>
        <dbReference type="ARBA" id="ARBA00022741"/>
    </source>
</evidence>
<dbReference type="NCBIfam" id="TIGR03598">
    <property type="entry name" value="GTPase_YsxC"/>
    <property type="match status" value="1"/>
</dbReference>
<evidence type="ECO:0000256" key="7">
    <source>
        <dbReference type="ARBA" id="ARBA00023134"/>
    </source>
</evidence>
<evidence type="ECO:0000256" key="3">
    <source>
        <dbReference type="ARBA" id="ARBA00022618"/>
    </source>
</evidence>
<evidence type="ECO:0000313" key="12">
    <source>
        <dbReference type="EMBL" id="NWK54692.1"/>
    </source>
</evidence>
<reference evidence="12 13" key="1">
    <citation type="submission" date="2020-07" db="EMBL/GenBank/DDBJ databases">
        <title>Roseicoccus Jingziensis gen. nov., sp. nov., isolated from coastal seawater.</title>
        <authorList>
            <person name="Feng X."/>
        </authorList>
    </citation>
    <scope>NUCLEOTIDE SEQUENCE [LARGE SCALE GENOMIC DNA]</scope>
    <source>
        <strain evidence="12 13">N1E253</strain>
    </source>
</reference>
<comment type="caution">
    <text evidence="12">The sequence shown here is derived from an EMBL/GenBank/DDBJ whole genome shotgun (WGS) entry which is preliminary data.</text>
</comment>
<feature type="domain" description="EngB-type G" evidence="11">
    <location>
        <begin position="22"/>
        <end position="197"/>
    </location>
</feature>
<dbReference type="GO" id="GO:0000917">
    <property type="term" value="P:division septum assembly"/>
    <property type="evidence" value="ECO:0007669"/>
    <property type="project" value="UniProtKB-KW"/>
</dbReference>
<evidence type="ECO:0000256" key="8">
    <source>
        <dbReference type="ARBA" id="ARBA00023210"/>
    </source>
</evidence>
<comment type="cofactor">
    <cofactor evidence="1">
        <name>Mg(2+)</name>
        <dbReference type="ChEBI" id="CHEBI:18420"/>
    </cofactor>
</comment>
<gene>
    <name evidence="10" type="primary">engB</name>
    <name evidence="12" type="ORF">HW115_03655</name>
</gene>
<protein>
    <recommendedName>
        <fullName evidence="10">Probable GTP-binding protein EngB</fullName>
    </recommendedName>
</protein>
<sequence length="201" mass="22961">MQIHSAQFEISAPDLDSCPESDLPEFAFIGRSNVGKSSLINTLTNKHNLAMVSAKPGKTRLINFFRINQKWDLVDLPGYGYAKASGQTRNKFNVMVSDYLVKRDNLSCVFVLIDCRHEAQKLDLEFTAWLIEYQIPFVLVFTKTDKVKPTIVQKHIDYFKKAMSEFCDGLPRIYTCSAKTGTGRKEILQFIDQAVVNFSRY</sequence>
<keyword evidence="8 10" id="KW-0717">Septation</keyword>
<dbReference type="PRINTS" id="PR00326">
    <property type="entry name" value="GTP1OBG"/>
</dbReference>
<accession>A0A851GCM9</accession>
<dbReference type="HAMAP" id="MF_00321">
    <property type="entry name" value="GTPase_EngB"/>
    <property type="match status" value="1"/>
</dbReference>
<dbReference type="PANTHER" id="PTHR11649">
    <property type="entry name" value="MSS1/TRME-RELATED GTP-BINDING PROTEIN"/>
    <property type="match status" value="1"/>
</dbReference>
<dbReference type="InterPro" id="IPR006073">
    <property type="entry name" value="GTP-bd"/>
</dbReference>
<comment type="similarity">
    <text evidence="2 10">Belongs to the TRAFAC class TrmE-Era-EngA-EngB-Septin-like GTPase superfamily. EngB GTPase family.</text>
</comment>
<comment type="function">
    <text evidence="10">Necessary for normal cell division and for the maintenance of normal septation.</text>
</comment>
<dbReference type="InterPro" id="IPR027417">
    <property type="entry name" value="P-loop_NTPase"/>
</dbReference>
<evidence type="ECO:0000259" key="11">
    <source>
        <dbReference type="PROSITE" id="PS51706"/>
    </source>
</evidence>
<keyword evidence="4" id="KW-0479">Metal-binding</keyword>
<keyword evidence="3 10" id="KW-0132">Cell division</keyword>
<dbReference type="AlphaFoldDB" id="A0A851GCM9"/>
<name>A0A851GCM9_9BACT</name>
<dbReference type="Pfam" id="PF01926">
    <property type="entry name" value="MMR_HSR1"/>
    <property type="match status" value="1"/>
</dbReference>
<dbReference type="EMBL" id="JACBAZ010000001">
    <property type="protein sequence ID" value="NWK54692.1"/>
    <property type="molecule type" value="Genomic_DNA"/>
</dbReference>
<dbReference type="Gene3D" id="3.40.50.300">
    <property type="entry name" value="P-loop containing nucleotide triphosphate hydrolases"/>
    <property type="match status" value="1"/>
</dbReference>
<dbReference type="GO" id="GO:0046872">
    <property type="term" value="F:metal ion binding"/>
    <property type="evidence" value="ECO:0007669"/>
    <property type="project" value="UniProtKB-KW"/>
</dbReference>
<keyword evidence="13" id="KW-1185">Reference proteome</keyword>
<dbReference type="InterPro" id="IPR030393">
    <property type="entry name" value="G_ENGB_dom"/>
</dbReference>
<evidence type="ECO:0000256" key="4">
    <source>
        <dbReference type="ARBA" id="ARBA00022723"/>
    </source>
</evidence>
<dbReference type="PROSITE" id="PS51706">
    <property type="entry name" value="G_ENGB"/>
    <property type="match status" value="1"/>
</dbReference>
<dbReference type="CDD" id="cd01876">
    <property type="entry name" value="YihA_EngB"/>
    <property type="match status" value="1"/>
</dbReference>
<dbReference type="PANTHER" id="PTHR11649:SF13">
    <property type="entry name" value="ENGB-TYPE G DOMAIN-CONTAINING PROTEIN"/>
    <property type="match status" value="1"/>
</dbReference>
<keyword evidence="6" id="KW-0460">Magnesium</keyword>
<dbReference type="InterPro" id="IPR019987">
    <property type="entry name" value="GTP-bd_ribosome_bio_YsxC"/>
</dbReference>
<keyword evidence="5 10" id="KW-0547">Nucleotide-binding</keyword>
<dbReference type="Proteomes" id="UP000557872">
    <property type="component" value="Unassembled WGS sequence"/>
</dbReference>
<keyword evidence="9 10" id="KW-0131">Cell cycle</keyword>
<evidence type="ECO:0000256" key="6">
    <source>
        <dbReference type="ARBA" id="ARBA00022842"/>
    </source>
</evidence>
<evidence type="ECO:0000256" key="9">
    <source>
        <dbReference type="ARBA" id="ARBA00023306"/>
    </source>
</evidence>
<dbReference type="SUPFAM" id="SSF52540">
    <property type="entry name" value="P-loop containing nucleoside triphosphate hydrolases"/>
    <property type="match status" value="1"/>
</dbReference>
<keyword evidence="7 10" id="KW-0342">GTP-binding</keyword>
<dbReference type="GO" id="GO:0005525">
    <property type="term" value="F:GTP binding"/>
    <property type="evidence" value="ECO:0007669"/>
    <property type="project" value="UniProtKB-UniRule"/>
</dbReference>
<evidence type="ECO:0000256" key="1">
    <source>
        <dbReference type="ARBA" id="ARBA00001946"/>
    </source>
</evidence>
<organism evidence="12 13">
    <name type="scientific">Oceaniferula marina</name>
    <dbReference type="NCBI Taxonomy" id="2748318"/>
    <lineage>
        <taxon>Bacteria</taxon>
        <taxon>Pseudomonadati</taxon>
        <taxon>Verrucomicrobiota</taxon>
        <taxon>Verrucomicrobiia</taxon>
        <taxon>Verrucomicrobiales</taxon>
        <taxon>Verrucomicrobiaceae</taxon>
        <taxon>Oceaniferula</taxon>
    </lineage>
</organism>